<comment type="caution">
    <text evidence="3">The sequence shown here is derived from an EMBL/GenBank/DDBJ whole genome shotgun (WGS) entry which is preliminary data.</text>
</comment>
<organism evidence="3 4">
    <name type="scientific">Penicillium malachiteum</name>
    <dbReference type="NCBI Taxonomy" id="1324776"/>
    <lineage>
        <taxon>Eukaryota</taxon>
        <taxon>Fungi</taxon>
        <taxon>Dikarya</taxon>
        <taxon>Ascomycota</taxon>
        <taxon>Pezizomycotina</taxon>
        <taxon>Eurotiomycetes</taxon>
        <taxon>Eurotiomycetidae</taxon>
        <taxon>Eurotiales</taxon>
        <taxon>Aspergillaceae</taxon>
        <taxon>Penicillium</taxon>
    </lineage>
</organism>
<reference evidence="3" key="1">
    <citation type="journal article" date="2023" name="IMA Fungus">
        <title>Comparative genomic study of the Penicillium genus elucidates a diverse pangenome and 15 lateral gene transfer events.</title>
        <authorList>
            <person name="Petersen C."/>
            <person name="Sorensen T."/>
            <person name="Nielsen M.R."/>
            <person name="Sondergaard T.E."/>
            <person name="Sorensen J.L."/>
            <person name="Fitzpatrick D.A."/>
            <person name="Frisvad J.C."/>
            <person name="Nielsen K.L."/>
        </authorList>
    </citation>
    <scope>NUCLEOTIDE SEQUENCE</scope>
    <source>
        <strain evidence="3">IBT 17514</strain>
    </source>
</reference>
<evidence type="ECO:0000313" key="4">
    <source>
        <dbReference type="Proteomes" id="UP001215712"/>
    </source>
</evidence>
<name>A0AAD6HL72_9EURO</name>
<gene>
    <name evidence="3" type="ORF">N7493_005870</name>
</gene>
<feature type="region of interest" description="Disordered" evidence="1">
    <location>
        <begin position="1"/>
        <end position="26"/>
    </location>
</feature>
<dbReference type="SMART" id="SM00355">
    <property type="entry name" value="ZnF_C2H2"/>
    <property type="match status" value="2"/>
</dbReference>
<accession>A0AAD6HL72</accession>
<evidence type="ECO:0000256" key="1">
    <source>
        <dbReference type="SAM" id="MobiDB-lite"/>
    </source>
</evidence>
<dbReference type="AlphaFoldDB" id="A0AAD6HL72"/>
<reference evidence="3" key="2">
    <citation type="submission" date="2023-01" db="EMBL/GenBank/DDBJ databases">
        <authorList>
            <person name="Petersen C."/>
        </authorList>
    </citation>
    <scope>NUCLEOTIDE SEQUENCE</scope>
    <source>
        <strain evidence="3">IBT 17514</strain>
    </source>
</reference>
<keyword evidence="4" id="KW-1185">Reference proteome</keyword>
<dbReference type="Proteomes" id="UP001215712">
    <property type="component" value="Unassembled WGS sequence"/>
</dbReference>
<proteinExistence type="predicted"/>
<dbReference type="PROSITE" id="PS00028">
    <property type="entry name" value="ZINC_FINGER_C2H2_1"/>
    <property type="match status" value="1"/>
</dbReference>
<dbReference type="Gene3D" id="3.30.160.60">
    <property type="entry name" value="Classic Zinc Finger"/>
    <property type="match status" value="1"/>
</dbReference>
<evidence type="ECO:0000259" key="2">
    <source>
        <dbReference type="PROSITE" id="PS00028"/>
    </source>
</evidence>
<dbReference type="EMBL" id="JAQJAN010000007">
    <property type="protein sequence ID" value="KAJ5726843.1"/>
    <property type="molecule type" value="Genomic_DNA"/>
</dbReference>
<protein>
    <recommendedName>
        <fullName evidence="2">C2H2-type domain-containing protein</fullName>
    </recommendedName>
</protein>
<dbReference type="InterPro" id="IPR013087">
    <property type="entry name" value="Znf_C2H2_type"/>
</dbReference>
<feature type="domain" description="C2H2-type" evidence="2">
    <location>
        <begin position="199"/>
        <end position="222"/>
    </location>
</feature>
<sequence>MASPRRAFGYSTPENLDESNNEYSQSTWNLSGSTFATPTQRIPDWQLNTVPPSPFATLGPWPHPMPEYPPIEPQSRIVDYRAMPTRSDLHPPRETPGNASAHGRHEEYGIVAIQAQRPQFDGCRPMRPTSETRSHEAQGHTICMTAEPNTKSPQTKEKSRTARFQCDWPGCQYSGSFGRNTELQRHIKTLHVLPGSFKCPVSGCCVSCNREDNLKSHQRNVHGWKV</sequence>
<evidence type="ECO:0000313" key="3">
    <source>
        <dbReference type="EMBL" id="KAJ5726843.1"/>
    </source>
</evidence>